<dbReference type="InterPro" id="IPR009908">
    <property type="entry name" value="Methylamine_util_MauE"/>
</dbReference>
<dbReference type="GO" id="GO:0016020">
    <property type="term" value="C:membrane"/>
    <property type="evidence" value="ECO:0007669"/>
    <property type="project" value="UniProtKB-SubCell"/>
</dbReference>
<name>A0A2V4BPD2_9FLAO</name>
<evidence type="ECO:0000259" key="6">
    <source>
        <dbReference type="Pfam" id="PF07291"/>
    </source>
</evidence>
<keyword evidence="4 5" id="KW-0472">Membrane</keyword>
<keyword evidence="2 5" id="KW-0812">Transmembrane</keyword>
<feature type="transmembrane region" description="Helical" evidence="5">
    <location>
        <begin position="50"/>
        <end position="73"/>
    </location>
</feature>
<evidence type="ECO:0000256" key="4">
    <source>
        <dbReference type="ARBA" id="ARBA00023136"/>
    </source>
</evidence>
<sequence length="508" mass="58642">MILYTNAGFKKYAIDVICLLYILLFVYAAVSKLLDFENFQVQLGQSPTLSSYALWISYLVPLIELLIALFLIIPKLRNCGLYSALCLMTMFTTYIFIVLHYSSFVPCSCGGILEKMSWNVHLAFNLFFVVLAITALIWQSQQPNNNAWKKKPRTIILKISLSFILSVIAVTVLFLLSEEIMQYKNPFIRRFPQHPVMRDTVIDLKFNSYYFAGADQKRIYLGNYSNPLHVKVLNEKTKIIETTKITFAKKNIPFVSVRTVVRGSHFYLTDGSVPAIFKGRISDWKTTGEFKGLPYFTLAEPVDSTKVILRSSRGKNRSHELGIFDDGQIQKIRYNKTLLQVQKDGIFDTDGTLAYSEKLHQLVYTYYYRNEFIVVNSNAELSYIGNTIDTTTKAKIKVAYLKNGMERKFSAPPLTVNAKTAVCGNLLFVNSRVQGRFENEKLWKDAFIIDVYNLVKRTYIMSFAVYKIEEKKLFSFYVTDDYLYAIMENHLAVYKLRNNLKKEMKIVK</sequence>
<dbReference type="AlphaFoldDB" id="A0A2V4BPD2"/>
<proteinExistence type="predicted"/>
<evidence type="ECO:0000256" key="2">
    <source>
        <dbReference type="ARBA" id="ARBA00022692"/>
    </source>
</evidence>
<feature type="domain" description="Methylamine utilisation protein MauE" evidence="6">
    <location>
        <begin position="11"/>
        <end position="136"/>
    </location>
</feature>
<comment type="subcellular location">
    <subcellularLocation>
        <location evidence="1">Membrane</location>
        <topology evidence="1">Multi-pass membrane protein</topology>
    </subcellularLocation>
</comment>
<keyword evidence="8" id="KW-1185">Reference proteome</keyword>
<dbReference type="EMBL" id="QJHK01000007">
    <property type="protein sequence ID" value="PXY40866.1"/>
    <property type="molecule type" value="Genomic_DNA"/>
</dbReference>
<dbReference type="Pfam" id="PF07291">
    <property type="entry name" value="MauE"/>
    <property type="match status" value="1"/>
</dbReference>
<dbReference type="GO" id="GO:0030416">
    <property type="term" value="P:methylamine metabolic process"/>
    <property type="evidence" value="ECO:0007669"/>
    <property type="project" value="InterPro"/>
</dbReference>
<feature type="transmembrane region" description="Helical" evidence="5">
    <location>
        <begin position="12"/>
        <end position="30"/>
    </location>
</feature>
<organism evidence="7 8">
    <name type="scientific">Flavobacterium cheongpyeongense</name>
    <dbReference type="NCBI Taxonomy" id="2212651"/>
    <lineage>
        <taxon>Bacteria</taxon>
        <taxon>Pseudomonadati</taxon>
        <taxon>Bacteroidota</taxon>
        <taxon>Flavobacteriia</taxon>
        <taxon>Flavobacteriales</taxon>
        <taxon>Flavobacteriaceae</taxon>
        <taxon>Flavobacterium</taxon>
    </lineage>
</organism>
<gene>
    <name evidence="7" type="ORF">DMB65_09805</name>
</gene>
<protein>
    <recommendedName>
        <fullName evidence="6">Methylamine utilisation protein MauE domain-containing protein</fullName>
    </recommendedName>
</protein>
<dbReference type="RefSeq" id="WP_110306478.1">
    <property type="nucleotide sequence ID" value="NZ_QJHK01000007.1"/>
</dbReference>
<evidence type="ECO:0000313" key="8">
    <source>
        <dbReference type="Proteomes" id="UP000247903"/>
    </source>
</evidence>
<comment type="caution">
    <text evidence="7">The sequence shown here is derived from an EMBL/GenBank/DDBJ whole genome shotgun (WGS) entry which is preliminary data.</text>
</comment>
<accession>A0A2V4BPD2</accession>
<evidence type="ECO:0000313" key="7">
    <source>
        <dbReference type="EMBL" id="PXY40866.1"/>
    </source>
</evidence>
<feature type="transmembrane region" description="Helical" evidence="5">
    <location>
        <begin position="159"/>
        <end position="177"/>
    </location>
</feature>
<evidence type="ECO:0000256" key="5">
    <source>
        <dbReference type="SAM" id="Phobius"/>
    </source>
</evidence>
<dbReference type="UniPathway" id="UPA00895"/>
<feature type="transmembrane region" description="Helical" evidence="5">
    <location>
        <begin position="80"/>
        <end position="101"/>
    </location>
</feature>
<keyword evidence="3 5" id="KW-1133">Transmembrane helix</keyword>
<dbReference type="Proteomes" id="UP000247903">
    <property type="component" value="Unassembled WGS sequence"/>
</dbReference>
<evidence type="ECO:0000256" key="3">
    <source>
        <dbReference type="ARBA" id="ARBA00022989"/>
    </source>
</evidence>
<reference evidence="7 8" key="1">
    <citation type="submission" date="2018-05" db="EMBL/GenBank/DDBJ databases">
        <title>Flavobacterium sp. strain IMCC34759, incomplete genome.</title>
        <authorList>
            <person name="Joung Y."/>
            <person name="Cho J."/>
        </authorList>
    </citation>
    <scope>NUCLEOTIDE SEQUENCE [LARGE SCALE GENOMIC DNA]</scope>
    <source>
        <strain evidence="7 8">IMCC34759</strain>
    </source>
</reference>
<evidence type="ECO:0000256" key="1">
    <source>
        <dbReference type="ARBA" id="ARBA00004141"/>
    </source>
</evidence>
<dbReference type="OrthoDB" id="673785at2"/>
<feature type="transmembrane region" description="Helical" evidence="5">
    <location>
        <begin position="121"/>
        <end position="138"/>
    </location>
</feature>